<keyword evidence="3 6" id="KW-0812">Transmembrane</keyword>
<dbReference type="CDD" id="cd16015">
    <property type="entry name" value="LTA_synthase"/>
    <property type="match status" value="1"/>
</dbReference>
<keyword evidence="4 6" id="KW-1133">Transmembrane helix</keyword>
<evidence type="ECO:0000256" key="1">
    <source>
        <dbReference type="ARBA" id="ARBA00004651"/>
    </source>
</evidence>
<dbReference type="Proteomes" id="UP001501725">
    <property type="component" value="Unassembled WGS sequence"/>
</dbReference>
<keyword evidence="5 6" id="KW-0472">Membrane</keyword>
<dbReference type="EMBL" id="BAABGY010000006">
    <property type="protein sequence ID" value="GAA4326479.1"/>
    <property type="molecule type" value="Genomic_DNA"/>
</dbReference>
<keyword evidence="9" id="KW-1185">Reference proteome</keyword>
<comment type="caution">
    <text evidence="8">The sequence shown here is derived from an EMBL/GenBank/DDBJ whole genome shotgun (WGS) entry which is preliminary data.</text>
</comment>
<dbReference type="Pfam" id="PF00884">
    <property type="entry name" value="Sulfatase"/>
    <property type="match status" value="1"/>
</dbReference>
<evidence type="ECO:0000313" key="9">
    <source>
        <dbReference type="Proteomes" id="UP001501725"/>
    </source>
</evidence>
<evidence type="ECO:0000259" key="7">
    <source>
        <dbReference type="Pfam" id="PF00884"/>
    </source>
</evidence>
<dbReference type="InterPro" id="IPR012160">
    <property type="entry name" value="LtaS-like"/>
</dbReference>
<dbReference type="Gene3D" id="3.40.720.10">
    <property type="entry name" value="Alkaline Phosphatase, subunit A"/>
    <property type="match status" value="1"/>
</dbReference>
<dbReference type="InterPro" id="IPR017850">
    <property type="entry name" value="Alkaline_phosphatase_core_sf"/>
</dbReference>
<feature type="transmembrane region" description="Helical" evidence="6">
    <location>
        <begin position="56"/>
        <end position="76"/>
    </location>
</feature>
<name>A0ABP8GLV9_9BACT</name>
<dbReference type="SUPFAM" id="SSF53649">
    <property type="entry name" value="Alkaline phosphatase-like"/>
    <property type="match status" value="1"/>
</dbReference>
<dbReference type="InterPro" id="IPR000917">
    <property type="entry name" value="Sulfatase_N"/>
</dbReference>
<evidence type="ECO:0000313" key="8">
    <source>
        <dbReference type="EMBL" id="GAA4326479.1"/>
    </source>
</evidence>
<sequence length="625" mass="70055">MPARLRFLIGYFLAWLLFFEAARGVFLLLQWSHSRTLPARELLGSFWYGGRMDASMAAYLSLPVAVFLLISVFVPFFRRPAPYQVYSLLLLLPVLLIVLSDVPMYQIWGFRIDATPLKYLSNPREAWASVSHLPVWWYALAFVLLYAALCRAGIRLLRRTVATLQQRERWYIVLPLLLGATAALIIPLRGGLQQTPLNQSSVYFSTNHFANQAALNAPWNFLFGVVSETSAGSETNPYTYMSAPDAKRIADSLLHDTAEGESELLRRTDMEQDRVNILLVIWESGTAKMIDTAIDGIEVTPGLNRLKQEGLYFGNAWASGDRTDKGVPAILSGYPALPQSSIIRLPNKANRLHTLGGVLRKQGYRTSFYYGGEPEFANLKSYLLHNSFDPLIEKSDFHAKDQNSKWGAHDGIVAERLLRDLAPVQEPFFTTWLTLSSHEPFETPAATVIPGTDDAHLFLNSLHYTDSVLYRFVRSCERQSWWKKTLLVIVADHGHALPETGSRIENFRIPVLILGGALNPVHLASREHFGRQTVSQLDLAATLAIEAGLDGAALFPFSRNILRMQPADWAFFSFNNGFGFVRDSSWVLFDNVGRQPIGQSAGNNASLIRAGQALQQQTFQDYLGK</sequence>
<evidence type="ECO:0000256" key="4">
    <source>
        <dbReference type="ARBA" id="ARBA00022989"/>
    </source>
</evidence>
<evidence type="ECO:0000256" key="3">
    <source>
        <dbReference type="ARBA" id="ARBA00022692"/>
    </source>
</evidence>
<evidence type="ECO:0000256" key="5">
    <source>
        <dbReference type="ARBA" id="ARBA00023136"/>
    </source>
</evidence>
<evidence type="ECO:0000256" key="6">
    <source>
        <dbReference type="SAM" id="Phobius"/>
    </source>
</evidence>
<feature type="domain" description="Sulfatase N-terminal" evidence="7">
    <location>
        <begin position="276"/>
        <end position="544"/>
    </location>
</feature>
<comment type="subcellular location">
    <subcellularLocation>
        <location evidence="1">Cell membrane</location>
        <topology evidence="1">Multi-pass membrane protein</topology>
    </subcellularLocation>
</comment>
<feature type="transmembrane region" description="Helical" evidence="6">
    <location>
        <begin position="135"/>
        <end position="157"/>
    </location>
</feature>
<feature type="transmembrane region" description="Helical" evidence="6">
    <location>
        <begin position="88"/>
        <end position="108"/>
    </location>
</feature>
<dbReference type="Gene3D" id="3.30.1120.80">
    <property type="match status" value="1"/>
</dbReference>
<evidence type="ECO:0000256" key="2">
    <source>
        <dbReference type="ARBA" id="ARBA00022475"/>
    </source>
</evidence>
<gene>
    <name evidence="8" type="ORF">GCM10023184_15140</name>
</gene>
<reference evidence="9" key="1">
    <citation type="journal article" date="2019" name="Int. J. Syst. Evol. Microbiol.">
        <title>The Global Catalogue of Microorganisms (GCM) 10K type strain sequencing project: providing services to taxonomists for standard genome sequencing and annotation.</title>
        <authorList>
            <consortium name="The Broad Institute Genomics Platform"/>
            <consortium name="The Broad Institute Genome Sequencing Center for Infectious Disease"/>
            <person name="Wu L."/>
            <person name="Ma J."/>
        </authorList>
    </citation>
    <scope>NUCLEOTIDE SEQUENCE [LARGE SCALE GENOMIC DNA]</scope>
    <source>
        <strain evidence="9">JCM 17919</strain>
    </source>
</reference>
<feature type="transmembrane region" description="Helical" evidence="6">
    <location>
        <begin position="169"/>
        <end position="188"/>
    </location>
</feature>
<organism evidence="8 9">
    <name type="scientific">Flaviaesturariibacter amylovorans</name>
    <dbReference type="NCBI Taxonomy" id="1084520"/>
    <lineage>
        <taxon>Bacteria</taxon>
        <taxon>Pseudomonadati</taxon>
        <taxon>Bacteroidota</taxon>
        <taxon>Chitinophagia</taxon>
        <taxon>Chitinophagales</taxon>
        <taxon>Chitinophagaceae</taxon>
        <taxon>Flaviaestuariibacter</taxon>
    </lineage>
</organism>
<dbReference type="PIRSF" id="PIRSF005091">
    <property type="entry name" value="Mmb_sulf_HI1246"/>
    <property type="match status" value="1"/>
</dbReference>
<dbReference type="PANTHER" id="PTHR47371:SF3">
    <property type="entry name" value="PHOSPHOGLYCEROL TRANSFERASE I"/>
    <property type="match status" value="1"/>
</dbReference>
<proteinExistence type="predicted"/>
<keyword evidence="2" id="KW-1003">Cell membrane</keyword>
<dbReference type="InterPro" id="IPR050448">
    <property type="entry name" value="OpgB/LTA_synthase_biosynth"/>
</dbReference>
<dbReference type="RefSeq" id="WP_345254794.1">
    <property type="nucleotide sequence ID" value="NZ_BAABGY010000006.1"/>
</dbReference>
<dbReference type="PANTHER" id="PTHR47371">
    <property type="entry name" value="LIPOTEICHOIC ACID SYNTHASE"/>
    <property type="match status" value="1"/>
</dbReference>
<accession>A0ABP8GLV9</accession>
<protein>
    <submittedName>
        <fullName evidence="8">Alkaline phosphatase family protein</fullName>
    </submittedName>
</protein>